<dbReference type="RefSeq" id="WP_022613579.1">
    <property type="nucleotide sequence ID" value="NZ_LK391965.1"/>
</dbReference>
<dbReference type="Proteomes" id="UP000018211">
    <property type="component" value="Unassembled WGS sequence"/>
</dbReference>
<dbReference type="InterPro" id="IPR008327">
    <property type="entry name" value="Sig_transdc_resp-reg_antiterm"/>
</dbReference>
<comment type="caution">
    <text evidence="2">The sequence shown here is derived from an EMBL/GenBank/DDBJ whole genome shotgun (WGS) entry which is preliminary data.</text>
</comment>
<dbReference type="EMBL" id="CAOF01000179">
    <property type="protein sequence ID" value="CCO49474.1"/>
    <property type="molecule type" value="Genomic_DNA"/>
</dbReference>
<dbReference type="GO" id="GO:0003723">
    <property type="term" value="F:RNA binding"/>
    <property type="evidence" value="ECO:0007669"/>
    <property type="project" value="InterPro"/>
</dbReference>
<dbReference type="InterPro" id="IPR036388">
    <property type="entry name" value="WH-like_DNA-bd_sf"/>
</dbReference>
<proteinExistence type="predicted"/>
<gene>
    <name evidence="2" type="ORF">VIBNISOn1_830030</name>
</gene>
<protein>
    <submittedName>
        <fullName evidence="2">Response regulator with putative antiterminator output domain</fullName>
    </submittedName>
</protein>
<dbReference type="Gene3D" id="1.10.10.10">
    <property type="entry name" value="Winged helix-like DNA-binding domain superfamily/Winged helix DNA-binding domain"/>
    <property type="match status" value="1"/>
</dbReference>
<dbReference type="PROSITE" id="PS50921">
    <property type="entry name" value="ANTAR"/>
    <property type="match status" value="1"/>
</dbReference>
<dbReference type="Gene3D" id="3.40.50.2300">
    <property type="match status" value="1"/>
</dbReference>
<sequence length="193" mass="21556">MINASLSIDKITVVSRDERACGQIRKAAERMGIECHITDSVDNTKTDLLLIDVQHYFSDMHTQKAIPQALPIVGLIAHGSPTEIERAIAMGAMSVVGKPIHQTGLYAAFHMALKLSQQQAKMHQELESLKMRHKLRPVVIQAVIGVMEKHQISESQAYELLRSYSMQRNVPVEQVCIELTQGNVAYERLRGEG</sequence>
<reference evidence="2 3" key="1">
    <citation type="journal article" date="2013" name="ISME J.">
        <title>Comparative genomics of pathogenic lineages of Vibrio nigripulchritudo identifies virulence-associated traits.</title>
        <authorList>
            <person name="Goudenege D."/>
            <person name="Labreuche Y."/>
            <person name="Krin E."/>
            <person name="Ansquer D."/>
            <person name="Mangenot S."/>
            <person name="Calteau A."/>
            <person name="Medigue C."/>
            <person name="Mazel D."/>
            <person name="Polz M.F."/>
            <person name="Le Roux F."/>
        </authorList>
    </citation>
    <scope>NUCLEOTIDE SEQUENCE [LARGE SCALE GENOMIC DNA]</scope>
    <source>
        <strain evidence="2 3">SOn1</strain>
    </source>
</reference>
<dbReference type="InterPro" id="IPR005561">
    <property type="entry name" value="ANTAR"/>
</dbReference>
<evidence type="ECO:0000313" key="2">
    <source>
        <dbReference type="EMBL" id="CCO49474.1"/>
    </source>
</evidence>
<name>A0AAV2VXU8_9VIBR</name>
<feature type="domain" description="ANTAR" evidence="1">
    <location>
        <begin position="119"/>
        <end position="180"/>
    </location>
</feature>
<organism evidence="2 3">
    <name type="scientific">Vibrio nigripulchritudo SOn1</name>
    <dbReference type="NCBI Taxonomy" id="1238450"/>
    <lineage>
        <taxon>Bacteria</taxon>
        <taxon>Pseudomonadati</taxon>
        <taxon>Pseudomonadota</taxon>
        <taxon>Gammaproteobacteria</taxon>
        <taxon>Vibrionales</taxon>
        <taxon>Vibrionaceae</taxon>
        <taxon>Vibrio</taxon>
    </lineage>
</organism>
<dbReference type="PIRSF" id="PIRSF036382">
    <property type="entry name" value="RR_antiterm"/>
    <property type="match status" value="1"/>
</dbReference>
<dbReference type="SUPFAM" id="SSF52172">
    <property type="entry name" value="CheY-like"/>
    <property type="match status" value="1"/>
</dbReference>
<dbReference type="InterPro" id="IPR011006">
    <property type="entry name" value="CheY-like_superfamily"/>
</dbReference>
<evidence type="ECO:0000259" key="1">
    <source>
        <dbReference type="PROSITE" id="PS50921"/>
    </source>
</evidence>
<dbReference type="Pfam" id="PF03861">
    <property type="entry name" value="ANTAR"/>
    <property type="match status" value="1"/>
</dbReference>
<evidence type="ECO:0000313" key="3">
    <source>
        <dbReference type="Proteomes" id="UP000018211"/>
    </source>
</evidence>
<dbReference type="SMART" id="SM01012">
    <property type="entry name" value="ANTAR"/>
    <property type="match status" value="1"/>
</dbReference>
<accession>A0AAV2VXU8</accession>
<dbReference type="AlphaFoldDB" id="A0AAV2VXU8"/>